<evidence type="ECO:0000256" key="1">
    <source>
        <dbReference type="SAM" id="MobiDB-lite"/>
    </source>
</evidence>
<accession>A0AAE3YPY4</accession>
<dbReference type="Proteomes" id="UP001183643">
    <property type="component" value="Unassembled WGS sequence"/>
</dbReference>
<comment type="caution">
    <text evidence="2">The sequence shown here is derived from an EMBL/GenBank/DDBJ whole genome shotgun (WGS) entry which is preliminary data.</text>
</comment>
<feature type="region of interest" description="Disordered" evidence="1">
    <location>
        <begin position="1"/>
        <end position="54"/>
    </location>
</feature>
<feature type="compositionally biased region" description="Low complexity" evidence="1">
    <location>
        <begin position="19"/>
        <end position="33"/>
    </location>
</feature>
<feature type="compositionally biased region" description="Basic and acidic residues" evidence="1">
    <location>
        <begin position="42"/>
        <end position="54"/>
    </location>
</feature>
<dbReference type="EMBL" id="JAVDYB010000001">
    <property type="protein sequence ID" value="MDR7276189.1"/>
    <property type="molecule type" value="Genomic_DNA"/>
</dbReference>
<protein>
    <submittedName>
        <fullName evidence="2">Uncharacterized protein</fullName>
    </submittedName>
</protein>
<organism evidence="2 3">
    <name type="scientific">Catenuloplanes atrovinosus</name>
    <dbReference type="NCBI Taxonomy" id="137266"/>
    <lineage>
        <taxon>Bacteria</taxon>
        <taxon>Bacillati</taxon>
        <taxon>Actinomycetota</taxon>
        <taxon>Actinomycetes</taxon>
        <taxon>Micromonosporales</taxon>
        <taxon>Micromonosporaceae</taxon>
        <taxon>Catenuloplanes</taxon>
    </lineage>
</organism>
<sequence length="54" mass="5583">MEIDSLWDPMRRTAARQWAPAEPAGRPAADPAGAGHGPAGARSEHPDRDHAGGG</sequence>
<keyword evidence="3" id="KW-1185">Reference proteome</keyword>
<gene>
    <name evidence="2" type="ORF">J2S41_002967</name>
</gene>
<reference evidence="2" key="1">
    <citation type="submission" date="2023-07" db="EMBL/GenBank/DDBJ databases">
        <title>Sequencing the genomes of 1000 actinobacteria strains.</title>
        <authorList>
            <person name="Klenk H.-P."/>
        </authorList>
    </citation>
    <scope>NUCLEOTIDE SEQUENCE</scope>
    <source>
        <strain evidence="2">DSM 44707</strain>
    </source>
</reference>
<evidence type="ECO:0000313" key="2">
    <source>
        <dbReference type="EMBL" id="MDR7276189.1"/>
    </source>
</evidence>
<proteinExistence type="predicted"/>
<dbReference type="AlphaFoldDB" id="A0AAE3YPY4"/>
<evidence type="ECO:0000313" key="3">
    <source>
        <dbReference type="Proteomes" id="UP001183643"/>
    </source>
</evidence>
<name>A0AAE3YPY4_9ACTN</name>